<dbReference type="RefSeq" id="WP_157583813.1">
    <property type="nucleotide sequence ID" value="NZ_WPIN01000002.1"/>
</dbReference>
<organism evidence="1 2">
    <name type="scientific">Spirosoma arboris</name>
    <dbReference type="NCBI Taxonomy" id="2682092"/>
    <lineage>
        <taxon>Bacteria</taxon>
        <taxon>Pseudomonadati</taxon>
        <taxon>Bacteroidota</taxon>
        <taxon>Cytophagia</taxon>
        <taxon>Cytophagales</taxon>
        <taxon>Cytophagaceae</taxon>
        <taxon>Spirosoma</taxon>
    </lineage>
</organism>
<protein>
    <submittedName>
        <fullName evidence="1">Uncharacterized protein</fullName>
    </submittedName>
</protein>
<dbReference type="AlphaFoldDB" id="A0A7K1S7I4"/>
<comment type="caution">
    <text evidence="1">The sequence shown here is derived from an EMBL/GenBank/DDBJ whole genome shotgun (WGS) entry which is preliminary data.</text>
</comment>
<evidence type="ECO:0000313" key="2">
    <source>
        <dbReference type="Proteomes" id="UP000436006"/>
    </source>
</evidence>
<sequence>MKLLEKFRALSADIQRIKAQNHDLRLQIGTMLVKQTSSATTFQDAEFKVFSQFGDDGIIQYLIKNVNPTVNKFIEFGVENYEESNTRFLLINNYWQGLVIDGSDTNIDYIKKDPIYWRHNLTAVNSFITAENINDLIKENGYANSAGLLSIDIDGNDYWVWKAITAVTPDIVIVEYNAIFGPDRPITIPYEAGFVRTNAHYSNLYRGASLAALYNLAIEKGYSFVGCNSAGNNAYFIKTTKLGPLGTLTPLEGFVQSHFRESRHSDGTLSFADLDEQRKLISGLPVFNVITKQIEVF</sequence>
<accession>A0A7K1S7I4</accession>
<proteinExistence type="predicted"/>
<reference evidence="1 2" key="1">
    <citation type="submission" date="2019-12" db="EMBL/GenBank/DDBJ databases">
        <title>Spirosoma sp. HMF4905 genome sequencing and assembly.</title>
        <authorList>
            <person name="Kang H."/>
            <person name="Cha I."/>
            <person name="Kim H."/>
            <person name="Joh K."/>
        </authorList>
    </citation>
    <scope>NUCLEOTIDE SEQUENCE [LARGE SCALE GENOMIC DNA]</scope>
    <source>
        <strain evidence="1 2">HMF4905</strain>
    </source>
</reference>
<gene>
    <name evidence="1" type="ORF">GO755_05955</name>
</gene>
<keyword evidence="2" id="KW-1185">Reference proteome</keyword>
<dbReference type="EMBL" id="WPIN01000002">
    <property type="protein sequence ID" value="MVM29568.1"/>
    <property type="molecule type" value="Genomic_DNA"/>
</dbReference>
<evidence type="ECO:0000313" key="1">
    <source>
        <dbReference type="EMBL" id="MVM29568.1"/>
    </source>
</evidence>
<name>A0A7K1S7I4_9BACT</name>
<dbReference type="Proteomes" id="UP000436006">
    <property type="component" value="Unassembled WGS sequence"/>
</dbReference>